<name>A0A5P2D3G2_STRVZ</name>
<accession>A0A5P2D3G2</accession>
<dbReference type="InterPro" id="IPR021903">
    <property type="entry name" value="DUF3515"/>
</dbReference>
<evidence type="ECO:0000313" key="3">
    <source>
        <dbReference type="Proteomes" id="UP000325211"/>
    </source>
</evidence>
<dbReference type="Pfam" id="PF12028">
    <property type="entry name" value="DUF3515"/>
    <property type="match status" value="1"/>
</dbReference>
<keyword evidence="1" id="KW-0812">Transmembrane</keyword>
<keyword evidence="1" id="KW-1133">Transmembrane helix</keyword>
<keyword evidence="1" id="KW-0472">Membrane</keyword>
<evidence type="ECO:0008006" key="4">
    <source>
        <dbReference type="Google" id="ProtNLM"/>
    </source>
</evidence>
<dbReference type="EMBL" id="CP029190">
    <property type="protein sequence ID" value="QES48727.1"/>
    <property type="molecule type" value="Genomic_DNA"/>
</dbReference>
<dbReference type="AlphaFoldDB" id="A0A5P2D3G2"/>
<evidence type="ECO:0000256" key="1">
    <source>
        <dbReference type="SAM" id="Phobius"/>
    </source>
</evidence>
<protein>
    <recommendedName>
        <fullName evidence="4">DUF3515 domain-containing protein</fullName>
    </recommendedName>
</protein>
<sequence>MENEVARIKRKAPLVALTATGVALVAIAVYTLSGPEYTVESGPFAQDTHCTRVVDGLPAELMGMKRDSLKGAGVAGWGDGSIVLRCGVEPLAPTINTCMNVNGTDWVLDEERAEREGVRVLTTYGRVPAVEIAFAQSNQSAGDALIAIDRSVRAIPQRSKCIGLGDT</sequence>
<evidence type="ECO:0000313" key="2">
    <source>
        <dbReference type="EMBL" id="QES48727.1"/>
    </source>
</evidence>
<dbReference type="OrthoDB" id="4331648at2"/>
<dbReference type="Proteomes" id="UP000325211">
    <property type="component" value="Chromosome"/>
</dbReference>
<feature type="transmembrane region" description="Helical" evidence="1">
    <location>
        <begin position="12"/>
        <end position="32"/>
    </location>
</feature>
<proteinExistence type="predicted"/>
<gene>
    <name evidence="2" type="ORF">DEJ50_13725</name>
</gene>
<reference evidence="2 3" key="1">
    <citation type="submission" date="2018-05" db="EMBL/GenBank/DDBJ databases">
        <title>Streptomyces venezuelae.</title>
        <authorList>
            <person name="Kim W."/>
            <person name="Lee N."/>
            <person name="Cho B.-K."/>
        </authorList>
    </citation>
    <scope>NUCLEOTIDE SEQUENCE [LARGE SCALE GENOMIC DNA]</scope>
    <source>
        <strain evidence="2 3">ATCC 21782</strain>
    </source>
</reference>
<organism evidence="2 3">
    <name type="scientific">Streptomyces venezuelae</name>
    <dbReference type="NCBI Taxonomy" id="54571"/>
    <lineage>
        <taxon>Bacteria</taxon>
        <taxon>Bacillati</taxon>
        <taxon>Actinomycetota</taxon>
        <taxon>Actinomycetes</taxon>
        <taxon>Kitasatosporales</taxon>
        <taxon>Streptomycetaceae</taxon>
        <taxon>Streptomyces</taxon>
    </lineage>
</organism>